<gene>
    <name evidence="1" type="ORF">F4820DRAFT_432146</name>
</gene>
<name>A0ACB9YSE2_9PEZI</name>
<organism evidence="1 2">
    <name type="scientific">Hypoxylon rubiginosum</name>
    <dbReference type="NCBI Taxonomy" id="110542"/>
    <lineage>
        <taxon>Eukaryota</taxon>
        <taxon>Fungi</taxon>
        <taxon>Dikarya</taxon>
        <taxon>Ascomycota</taxon>
        <taxon>Pezizomycotina</taxon>
        <taxon>Sordariomycetes</taxon>
        <taxon>Xylariomycetidae</taxon>
        <taxon>Xylariales</taxon>
        <taxon>Hypoxylaceae</taxon>
        <taxon>Hypoxylon</taxon>
    </lineage>
</organism>
<keyword evidence="2" id="KW-1185">Reference proteome</keyword>
<dbReference type="EMBL" id="MU393539">
    <property type="protein sequence ID" value="KAI4861883.1"/>
    <property type="molecule type" value="Genomic_DNA"/>
</dbReference>
<reference evidence="1 2" key="1">
    <citation type="journal article" date="2022" name="New Phytol.">
        <title>Ecological generalism drives hyperdiversity of secondary metabolite gene clusters in xylarialean endophytes.</title>
        <authorList>
            <person name="Franco M.E.E."/>
            <person name="Wisecaver J.H."/>
            <person name="Arnold A.E."/>
            <person name="Ju Y.M."/>
            <person name="Slot J.C."/>
            <person name="Ahrendt S."/>
            <person name="Moore L.P."/>
            <person name="Eastman K.E."/>
            <person name="Scott K."/>
            <person name="Konkel Z."/>
            <person name="Mondo S.J."/>
            <person name="Kuo A."/>
            <person name="Hayes R.D."/>
            <person name="Haridas S."/>
            <person name="Andreopoulos B."/>
            <person name="Riley R."/>
            <person name="LaButti K."/>
            <person name="Pangilinan J."/>
            <person name="Lipzen A."/>
            <person name="Amirebrahimi M."/>
            <person name="Yan J."/>
            <person name="Adam C."/>
            <person name="Keymanesh K."/>
            <person name="Ng V."/>
            <person name="Louie K."/>
            <person name="Northen T."/>
            <person name="Drula E."/>
            <person name="Henrissat B."/>
            <person name="Hsieh H.M."/>
            <person name="Youens-Clark K."/>
            <person name="Lutzoni F."/>
            <person name="Miadlikowska J."/>
            <person name="Eastwood D.C."/>
            <person name="Hamelin R.C."/>
            <person name="Grigoriev I.V."/>
            <person name="U'Ren J.M."/>
        </authorList>
    </citation>
    <scope>NUCLEOTIDE SEQUENCE [LARGE SCALE GENOMIC DNA]</scope>
    <source>
        <strain evidence="1 2">CBS 119005</strain>
    </source>
</reference>
<proteinExistence type="predicted"/>
<accession>A0ACB9YSE2</accession>
<comment type="caution">
    <text evidence="1">The sequence shown here is derived from an EMBL/GenBank/DDBJ whole genome shotgun (WGS) entry which is preliminary data.</text>
</comment>
<evidence type="ECO:0000313" key="1">
    <source>
        <dbReference type="EMBL" id="KAI4861883.1"/>
    </source>
</evidence>
<protein>
    <submittedName>
        <fullName evidence="1">NAD(P)-binding protein</fullName>
    </submittedName>
</protein>
<sequence>MTIVLTGANGGLGVSIVSNIILTPELAVRHGVYTARNANAATALHGALKVAPASHSHEVRSLDLSRLADVRKVATAVNARVAAGEIPPIRALILNAGYVEYSTQHWTEDGLDMSFVSNYLGHWLLTLMLLLSMDREMGRIVVLSSWTYDPNDKRSGLIPEQWKTIFQDSTEPIARGTWSSSSDDPSWRVGFRRYGASKLCLVMMIGELQRRLCGDPILSGISILGVDPGAFSSDVARRSPWPIRILLYQIIIPALAGLMTWLQPNGTFRTQAKASEDVLHAAFGCGPQLSERPQGLYLDGKVPREMSAEAKDVKKRDMLWRDSVRYAQLEEGETALVDWR</sequence>
<dbReference type="Proteomes" id="UP001497700">
    <property type="component" value="Unassembled WGS sequence"/>
</dbReference>
<evidence type="ECO:0000313" key="2">
    <source>
        <dbReference type="Proteomes" id="UP001497700"/>
    </source>
</evidence>